<dbReference type="GeneID" id="5025780"/>
<dbReference type="EMBL" id="CT868130">
    <property type="protein sequence ID" value="CAK72598.1"/>
    <property type="molecule type" value="Genomic_DNA"/>
</dbReference>
<keyword evidence="2" id="KW-0732">Signal</keyword>
<keyword evidence="4" id="KW-1185">Reference proteome</keyword>
<accession>A0CP81</accession>
<evidence type="ECO:0000256" key="2">
    <source>
        <dbReference type="SAM" id="SignalP"/>
    </source>
</evidence>
<dbReference type="RefSeq" id="XP_001439995.1">
    <property type="nucleotide sequence ID" value="XM_001439958.1"/>
</dbReference>
<proteinExistence type="predicted"/>
<reference evidence="3 4" key="1">
    <citation type="journal article" date="2006" name="Nature">
        <title>Global trends of whole-genome duplications revealed by the ciliate Paramecium tetraurelia.</title>
        <authorList>
            <consortium name="Genoscope"/>
            <person name="Aury J.-M."/>
            <person name="Jaillon O."/>
            <person name="Duret L."/>
            <person name="Noel B."/>
            <person name="Jubin C."/>
            <person name="Porcel B.M."/>
            <person name="Segurens B."/>
            <person name="Daubin V."/>
            <person name="Anthouard V."/>
            <person name="Aiach N."/>
            <person name="Arnaiz O."/>
            <person name="Billaut A."/>
            <person name="Beisson J."/>
            <person name="Blanc I."/>
            <person name="Bouhouche K."/>
            <person name="Camara F."/>
            <person name="Duharcourt S."/>
            <person name="Guigo R."/>
            <person name="Gogendeau D."/>
            <person name="Katinka M."/>
            <person name="Keller A.-M."/>
            <person name="Kissmehl R."/>
            <person name="Klotz C."/>
            <person name="Koll F."/>
            <person name="Le Moue A."/>
            <person name="Lepere C."/>
            <person name="Malinsky S."/>
            <person name="Nowacki M."/>
            <person name="Nowak J.K."/>
            <person name="Plattner H."/>
            <person name="Poulain J."/>
            <person name="Ruiz F."/>
            <person name="Serrano V."/>
            <person name="Zagulski M."/>
            <person name="Dessen P."/>
            <person name="Betermier M."/>
            <person name="Weissenbach J."/>
            <person name="Scarpelli C."/>
            <person name="Schachter V."/>
            <person name="Sperling L."/>
            <person name="Meyer E."/>
            <person name="Cohen J."/>
            <person name="Wincker P."/>
        </authorList>
    </citation>
    <scope>NUCLEOTIDE SEQUENCE [LARGE SCALE GENOMIC DNA]</scope>
    <source>
        <strain evidence="3 4">Stock d4-2</strain>
    </source>
</reference>
<dbReference type="OMA" id="FLWELEV"/>
<dbReference type="Proteomes" id="UP000000600">
    <property type="component" value="Unassembled WGS sequence"/>
</dbReference>
<dbReference type="HOGENOM" id="CLU_004347_0_0_1"/>
<keyword evidence="1" id="KW-0472">Membrane</keyword>
<evidence type="ECO:0000313" key="4">
    <source>
        <dbReference type="Proteomes" id="UP000000600"/>
    </source>
</evidence>
<feature type="signal peptide" evidence="2">
    <location>
        <begin position="1"/>
        <end position="17"/>
    </location>
</feature>
<dbReference type="KEGG" id="ptm:GSPATT00008989001"/>
<gene>
    <name evidence="3" type="ORF">GSPATT00008989001</name>
</gene>
<feature type="chain" id="PRO_5002623613" description="Transmembrane protein" evidence="2">
    <location>
        <begin position="18"/>
        <end position="1498"/>
    </location>
</feature>
<dbReference type="OrthoDB" id="290788at2759"/>
<dbReference type="InParanoid" id="A0CP81"/>
<evidence type="ECO:0000313" key="3">
    <source>
        <dbReference type="EMBL" id="CAK72598.1"/>
    </source>
</evidence>
<evidence type="ECO:0008006" key="5">
    <source>
        <dbReference type="Google" id="ProtNLM"/>
    </source>
</evidence>
<evidence type="ECO:0000256" key="1">
    <source>
        <dbReference type="SAM" id="Phobius"/>
    </source>
</evidence>
<name>A0CP81_PARTE</name>
<keyword evidence="1" id="KW-0812">Transmembrane</keyword>
<sequence length="1498" mass="171893">MKLFIALLINLIVPSLQQCVTVQPNITYYTSLGEVYRWQADSLIKGSGLNYTLTQSSFMEYHPAFAQIAPEKDHQGGNNILDKLVQSVAYALRAYDIASTGAWTNHFAYLEMDSSKRQYDIYFAIGSVIDMDQTPNFDKKVQLTRSEQLIDCFDIEYINPELWIVDCAERSSQSDQPMKNYLYFVTQNDSPDTALANRQEVPNHQNYKSVKGRKFQYHVYYKTNMGEENELVAPQPKQPIRMLLRGQQAFNSETGNLTVLDNDCSIDLLMRNDDGIIKDTGNILNKARISADIKKAVNFTLIDFKVMPNGRVYILDQTEGIYVYKVTEEGDWKYVQTLQYNGKAKAYAFDINNRLLEDGNSYLHIAIVYEQNLMTYLNDRMERGFRLPFTATYTAQVSLSQQYVVVVNQQTLYLYNTEKNYLLHKEMLISSNYLVNPYAPDVVVVSETISRRYELSDGYLECQNTNLIEKNTLKLVATDGNSVCQSIINYQILLPDNTKVLELGHNPFPPMITFPALPFSLQDLASGPNLDYVTPDVDHVDVEVTVHFLWELEVKEIKWFDAASVVYADVLVDPHHTSSNKFYLFLQHKNKTAIIWDCSTVNYNDNHCTCEKQDEFTLPITLNRFNSQFDWFTFDSEALNFQFQVSDYEIEIYQSFDNSHYKIANITYEEKPENRITSFTSLKQNIFIVLQYKKEIDVISGIVPAVQKFPIDEDLINSYNLNCTFTPIKVYGNVFVKSEFIFIVTEDCVILGDQRYHFTLIDAFQYKRGSQIELAIGQKTFFIITSLEGEDSLKEYNYENLNDIYLMKSLPLYNRYKLQLPLTIDFVYETGFLFIRAFDKILSETVFLIYESNILYRNSLHKVLKTHLNIPDSQVIETAASGFDQMFVYFNDLKTQHLVVVLRDSLMEIRPTHLSETYTTNLNARVSIQNSLSDTSLAVSYPVKFINTQSIVRLNETILSKNRYEFDAVNTIQYIKLENNGWYLGHVTKFQIDCLQCQKGVIEIKNPFEAANLSNVEFASHNIIDGSKFKDTVVYLSSPKSLIFQNDDDTIKFISKIDVGLYCQSITTYNQFIVVSCTDDQSQQILYVASCDLSQQKCTPIQSTTPIQLNLKQISKIRYVNSVLYLLDSNLDNPKDYQGSLHAYQMQLEAQWSLKNEKIFDAQYFGQKTDSDFYISDFDIAQFQQGNTQYQKILLQTTGQTTYFIQLYLDNGLIKDNHKDSFSLTNILNQNFAVKSNTKFYQIRVLSISTQTNLLNITTLITTNNVAQYGITFSYDITNPLNQGSPVKSTIMIPFILNQYGVYQALNKLTVSQEYAVIPYTNYTHLLISVYKLPQLTAATNTNTTVITMTGATLEALESTSRMFALVLQQDPISKSPAVYQNIIKSEKTQAYVLMKYPIYDFARVAIINGVQIKSQPVYLKVENDYSFANGLFEIINKSVPPKPDDDDKGSSLLWLWILLGVIGSLALIGVVGYFVYTKIIKKPIMVTDSAKVSLMQQ</sequence>
<protein>
    <recommendedName>
        <fullName evidence="5">Transmembrane protein</fullName>
    </recommendedName>
</protein>
<feature type="transmembrane region" description="Helical" evidence="1">
    <location>
        <begin position="1454"/>
        <end position="1477"/>
    </location>
</feature>
<keyword evidence="1" id="KW-1133">Transmembrane helix</keyword>
<organism evidence="3 4">
    <name type="scientific">Paramecium tetraurelia</name>
    <dbReference type="NCBI Taxonomy" id="5888"/>
    <lineage>
        <taxon>Eukaryota</taxon>
        <taxon>Sar</taxon>
        <taxon>Alveolata</taxon>
        <taxon>Ciliophora</taxon>
        <taxon>Intramacronucleata</taxon>
        <taxon>Oligohymenophorea</taxon>
        <taxon>Peniculida</taxon>
        <taxon>Parameciidae</taxon>
        <taxon>Paramecium</taxon>
    </lineage>
</organism>